<keyword evidence="2 13" id="KW-0813">Transport</keyword>
<dbReference type="Pfam" id="PF19300">
    <property type="entry name" value="BPD_transp_1_N"/>
    <property type="match status" value="1"/>
</dbReference>
<dbReference type="Gene3D" id="1.10.3720.10">
    <property type="entry name" value="MetI-like"/>
    <property type="match status" value="1"/>
</dbReference>
<feature type="transmembrane region" description="Helical" evidence="13">
    <location>
        <begin position="188"/>
        <end position="205"/>
    </location>
</feature>
<reference evidence="15" key="2">
    <citation type="journal article" date="2021" name="PeerJ">
        <title>Extensive microbial diversity within the chicken gut microbiome revealed by metagenomics and culture.</title>
        <authorList>
            <person name="Gilroy R."/>
            <person name="Ravi A."/>
            <person name="Getino M."/>
            <person name="Pursley I."/>
            <person name="Horton D.L."/>
            <person name="Alikhan N.F."/>
            <person name="Baker D."/>
            <person name="Gharbi K."/>
            <person name="Hall N."/>
            <person name="Watson M."/>
            <person name="Adriaenssens E.M."/>
            <person name="Foster-Nyarko E."/>
            <person name="Jarju S."/>
            <person name="Secka A."/>
            <person name="Antonio M."/>
            <person name="Oren A."/>
            <person name="Chaudhuri R.R."/>
            <person name="La Ragione R."/>
            <person name="Hildebrand F."/>
            <person name="Pallen M.J."/>
        </authorList>
    </citation>
    <scope>NUCLEOTIDE SEQUENCE</scope>
    <source>
        <strain evidence="15">CHK189-12415</strain>
    </source>
</reference>
<organism evidence="15 16">
    <name type="scientific">Candidatus Faecivivens stercoravium</name>
    <dbReference type="NCBI Taxonomy" id="2840803"/>
    <lineage>
        <taxon>Bacteria</taxon>
        <taxon>Bacillati</taxon>
        <taxon>Bacillota</taxon>
        <taxon>Clostridia</taxon>
        <taxon>Eubacteriales</taxon>
        <taxon>Oscillospiraceae</taxon>
        <taxon>Oscillospiraceae incertae sedis</taxon>
        <taxon>Candidatus Faecivivens</taxon>
    </lineage>
</organism>
<gene>
    <name evidence="15" type="ORF">IAB37_07910</name>
</gene>
<dbReference type="InterPro" id="IPR000515">
    <property type="entry name" value="MetI-like"/>
</dbReference>
<evidence type="ECO:0000256" key="8">
    <source>
        <dbReference type="ARBA" id="ARBA00023112"/>
    </source>
</evidence>
<keyword evidence="6 13" id="KW-1133">Transmembrane helix</keyword>
<dbReference type="EMBL" id="DVHA01000255">
    <property type="protein sequence ID" value="HIR61480.1"/>
    <property type="molecule type" value="Genomic_DNA"/>
</dbReference>
<keyword evidence="4" id="KW-0533">Nickel</keyword>
<evidence type="ECO:0000256" key="1">
    <source>
        <dbReference type="ARBA" id="ARBA00004651"/>
    </source>
</evidence>
<feature type="transmembrane region" description="Helical" evidence="13">
    <location>
        <begin position="112"/>
        <end position="137"/>
    </location>
</feature>
<evidence type="ECO:0000256" key="6">
    <source>
        <dbReference type="ARBA" id="ARBA00022989"/>
    </source>
</evidence>
<evidence type="ECO:0000256" key="7">
    <source>
        <dbReference type="ARBA" id="ARBA00023065"/>
    </source>
</evidence>
<dbReference type="NCBIfam" id="NF045470">
    <property type="entry name" value="Opp2B"/>
    <property type="match status" value="1"/>
</dbReference>
<feature type="domain" description="ABC transmembrane type-1" evidence="14">
    <location>
        <begin position="110"/>
        <end position="311"/>
    </location>
</feature>
<dbReference type="AlphaFoldDB" id="A0A9D1J5E5"/>
<keyword evidence="8" id="KW-0921">Nickel transport</keyword>
<comment type="caution">
    <text evidence="15">The sequence shown here is derived from an EMBL/GenBank/DDBJ whole genome shotgun (WGS) entry which is preliminary data.</text>
</comment>
<feature type="transmembrane region" description="Helical" evidence="13">
    <location>
        <begin position="292"/>
        <end position="311"/>
    </location>
</feature>
<evidence type="ECO:0000256" key="11">
    <source>
        <dbReference type="ARBA" id="ARBA00038669"/>
    </source>
</evidence>
<evidence type="ECO:0000259" key="14">
    <source>
        <dbReference type="PROSITE" id="PS50928"/>
    </source>
</evidence>
<evidence type="ECO:0000256" key="3">
    <source>
        <dbReference type="ARBA" id="ARBA00022475"/>
    </source>
</evidence>
<evidence type="ECO:0000313" key="16">
    <source>
        <dbReference type="Proteomes" id="UP000824241"/>
    </source>
</evidence>
<name>A0A9D1J5E5_9FIRM</name>
<evidence type="ECO:0000256" key="12">
    <source>
        <dbReference type="ARBA" id="ARBA00044774"/>
    </source>
</evidence>
<dbReference type="GO" id="GO:0015099">
    <property type="term" value="F:nickel cation transmembrane transporter activity"/>
    <property type="evidence" value="ECO:0007669"/>
    <property type="project" value="InterPro"/>
</dbReference>
<dbReference type="PROSITE" id="PS50928">
    <property type="entry name" value="ABC_TM1"/>
    <property type="match status" value="1"/>
</dbReference>
<proteinExistence type="inferred from homology"/>
<evidence type="ECO:0000256" key="4">
    <source>
        <dbReference type="ARBA" id="ARBA00022596"/>
    </source>
</evidence>
<feature type="transmembrane region" description="Helical" evidence="13">
    <location>
        <begin position="149"/>
        <end position="168"/>
    </location>
</feature>
<evidence type="ECO:0000256" key="5">
    <source>
        <dbReference type="ARBA" id="ARBA00022692"/>
    </source>
</evidence>
<protein>
    <recommendedName>
        <fullName evidence="12">Nickel import system permease protein NikB</fullName>
    </recommendedName>
</protein>
<reference evidence="15" key="1">
    <citation type="submission" date="2020-10" db="EMBL/GenBank/DDBJ databases">
        <authorList>
            <person name="Gilroy R."/>
        </authorList>
    </citation>
    <scope>NUCLEOTIDE SEQUENCE</scope>
    <source>
        <strain evidence="15">CHK189-12415</strain>
    </source>
</reference>
<evidence type="ECO:0000256" key="2">
    <source>
        <dbReference type="ARBA" id="ARBA00022448"/>
    </source>
</evidence>
<feature type="transmembrane region" description="Helical" evidence="13">
    <location>
        <begin position="246"/>
        <end position="272"/>
    </location>
</feature>
<accession>A0A9D1J5E5</accession>
<comment type="subunit">
    <text evidence="11">The complex is composed of two ATP-binding proteins (NikD and NikE), two transmembrane proteins (NikB and NikC) and a solute-binding protein (NikA).</text>
</comment>
<dbReference type="PANTHER" id="PTHR43163">
    <property type="entry name" value="DIPEPTIDE TRANSPORT SYSTEM PERMEASE PROTEIN DPPB-RELATED"/>
    <property type="match status" value="1"/>
</dbReference>
<evidence type="ECO:0000256" key="9">
    <source>
        <dbReference type="ARBA" id="ARBA00023136"/>
    </source>
</evidence>
<dbReference type="CDD" id="cd06261">
    <property type="entry name" value="TM_PBP2"/>
    <property type="match status" value="1"/>
</dbReference>
<sequence>MKERAARLRGLWKRHFILARCISFLFVFFGVTFLTFAVTSLAPSDGAEMYYLSRGITPSPELLAETRAEMGLDQPLLVQYGHWLWNVLHGNLGTSYNFEESVLSQLTRKLPYTLALAGAAFLLTAAVSLPLGAVAAVKRNKLTDFLIRAVSFVGVSVPNFWLALLLLYFLAVQLRLFPVIGTGDLRSMALPVLTLVIPLSCSYVRQIRTAFLEEMGKEYVTALRARGISEREIFFSHLLPGALTPVLTLAGMSVGSLLGGAAIVETIFGWPGIGSMVVDAIRVRDYPVIQGYVLWMAAIYLLAGLVTDLFCRMLDPRQRRKALWRKLAHRPEDVPAGRRKRFCRFMIPARSPEGRR</sequence>
<keyword evidence="3" id="KW-1003">Cell membrane</keyword>
<dbReference type="GO" id="GO:0005886">
    <property type="term" value="C:plasma membrane"/>
    <property type="evidence" value="ECO:0007669"/>
    <property type="project" value="UniProtKB-SubCell"/>
</dbReference>
<feature type="transmembrane region" description="Helical" evidence="13">
    <location>
        <begin position="21"/>
        <end position="42"/>
    </location>
</feature>
<evidence type="ECO:0000256" key="13">
    <source>
        <dbReference type="RuleBase" id="RU363032"/>
    </source>
</evidence>
<dbReference type="GO" id="GO:0071916">
    <property type="term" value="F:dipeptide transmembrane transporter activity"/>
    <property type="evidence" value="ECO:0007669"/>
    <property type="project" value="TreeGrafter"/>
</dbReference>
<dbReference type="InterPro" id="IPR045621">
    <property type="entry name" value="BPD_transp_1_N"/>
</dbReference>
<evidence type="ECO:0000256" key="10">
    <source>
        <dbReference type="ARBA" id="ARBA00024202"/>
    </source>
</evidence>
<dbReference type="InterPro" id="IPR050045">
    <property type="entry name" value="Opp2B"/>
</dbReference>
<comment type="similarity">
    <text evidence="10">Belongs to the binding-protein-dependent transport system permease family. OppBC subfamily.</text>
</comment>
<keyword evidence="7" id="KW-0406">Ion transport</keyword>
<keyword evidence="5 13" id="KW-0812">Transmembrane</keyword>
<comment type="subcellular location">
    <subcellularLocation>
        <location evidence="1 13">Cell membrane</location>
        <topology evidence="1 13">Multi-pass membrane protein</topology>
    </subcellularLocation>
</comment>
<dbReference type="Pfam" id="PF00528">
    <property type="entry name" value="BPD_transp_1"/>
    <property type="match status" value="1"/>
</dbReference>
<dbReference type="InterPro" id="IPR035906">
    <property type="entry name" value="MetI-like_sf"/>
</dbReference>
<dbReference type="Proteomes" id="UP000824241">
    <property type="component" value="Unassembled WGS sequence"/>
</dbReference>
<dbReference type="PANTHER" id="PTHR43163:SF6">
    <property type="entry name" value="DIPEPTIDE TRANSPORT SYSTEM PERMEASE PROTEIN DPPB-RELATED"/>
    <property type="match status" value="1"/>
</dbReference>
<dbReference type="SUPFAM" id="SSF161098">
    <property type="entry name" value="MetI-like"/>
    <property type="match status" value="1"/>
</dbReference>
<keyword evidence="9 13" id="KW-0472">Membrane</keyword>
<evidence type="ECO:0000313" key="15">
    <source>
        <dbReference type="EMBL" id="HIR61480.1"/>
    </source>
</evidence>